<evidence type="ECO:0000313" key="9">
    <source>
        <dbReference type="Proteomes" id="UP000006352"/>
    </source>
</evidence>
<keyword evidence="7" id="KW-0812">Transmembrane</keyword>
<comment type="similarity">
    <text evidence="1">Belongs to the cytochrome P450 family.</text>
</comment>
<dbReference type="InterPro" id="IPR001128">
    <property type="entry name" value="Cyt_P450"/>
</dbReference>
<protein>
    <recommendedName>
        <fullName evidence="10">Cytochrome P450</fullName>
    </recommendedName>
</protein>
<feature type="transmembrane region" description="Helical" evidence="7">
    <location>
        <begin position="12"/>
        <end position="29"/>
    </location>
</feature>
<accession>J4G0I5</accession>
<dbReference type="PANTHER" id="PTHR24291">
    <property type="entry name" value="CYTOCHROME P450 FAMILY 4"/>
    <property type="match status" value="1"/>
</dbReference>
<dbReference type="OrthoDB" id="1470350at2759"/>
<dbReference type="HOGENOM" id="CLU_1235031_0_0_1"/>
<keyword evidence="5" id="KW-0408">Iron</keyword>
<dbReference type="RefSeq" id="XP_012177911.1">
    <property type="nucleotide sequence ID" value="XM_012322521.1"/>
</dbReference>
<organism evidence="8 9">
    <name type="scientific">Fibroporia radiculosa</name>
    <dbReference type="NCBI Taxonomy" id="599839"/>
    <lineage>
        <taxon>Eukaryota</taxon>
        <taxon>Fungi</taxon>
        <taxon>Dikarya</taxon>
        <taxon>Basidiomycota</taxon>
        <taxon>Agaricomycotina</taxon>
        <taxon>Agaricomycetes</taxon>
        <taxon>Polyporales</taxon>
        <taxon>Fibroporiaceae</taxon>
        <taxon>Fibroporia</taxon>
    </lineage>
</organism>
<evidence type="ECO:0000256" key="3">
    <source>
        <dbReference type="ARBA" id="ARBA00022723"/>
    </source>
</evidence>
<keyword evidence="4" id="KW-0560">Oxidoreductase</keyword>
<gene>
    <name evidence="8" type="ORF">FIBRA_00630</name>
</gene>
<dbReference type="InterPro" id="IPR050196">
    <property type="entry name" value="Cytochrome_P450_Monoox"/>
</dbReference>
<dbReference type="PANTHER" id="PTHR24291:SF50">
    <property type="entry name" value="BIFUNCTIONAL ALBAFLAVENONE MONOOXYGENASE_TERPENE SYNTHASE"/>
    <property type="match status" value="1"/>
</dbReference>
<dbReference type="Pfam" id="PF00067">
    <property type="entry name" value="p450"/>
    <property type="match status" value="1"/>
</dbReference>
<dbReference type="GO" id="GO:0005506">
    <property type="term" value="F:iron ion binding"/>
    <property type="evidence" value="ECO:0007669"/>
    <property type="project" value="InterPro"/>
</dbReference>
<evidence type="ECO:0000256" key="2">
    <source>
        <dbReference type="ARBA" id="ARBA00022617"/>
    </source>
</evidence>
<dbReference type="InterPro" id="IPR036396">
    <property type="entry name" value="Cyt_P450_sf"/>
</dbReference>
<dbReference type="GeneID" id="24093539"/>
<evidence type="ECO:0000256" key="7">
    <source>
        <dbReference type="SAM" id="Phobius"/>
    </source>
</evidence>
<dbReference type="STRING" id="599839.J4G0I5"/>
<dbReference type="Gene3D" id="1.10.630.10">
    <property type="entry name" value="Cytochrome P450"/>
    <property type="match status" value="1"/>
</dbReference>
<keyword evidence="9" id="KW-1185">Reference proteome</keyword>
<evidence type="ECO:0000256" key="5">
    <source>
        <dbReference type="ARBA" id="ARBA00023004"/>
    </source>
</evidence>
<evidence type="ECO:0000256" key="6">
    <source>
        <dbReference type="ARBA" id="ARBA00023033"/>
    </source>
</evidence>
<evidence type="ECO:0000313" key="8">
    <source>
        <dbReference type="EMBL" id="CCL98628.1"/>
    </source>
</evidence>
<reference evidence="8 9" key="1">
    <citation type="journal article" date="2012" name="Appl. Environ. Microbiol.">
        <title>Short-read sequencing for genomic analysis of the brown rot fungus Fibroporia radiculosa.</title>
        <authorList>
            <person name="Tang J.D."/>
            <person name="Perkins A.D."/>
            <person name="Sonstegard T.S."/>
            <person name="Schroeder S.G."/>
            <person name="Burgess S.C."/>
            <person name="Diehl S.V."/>
        </authorList>
    </citation>
    <scope>NUCLEOTIDE SEQUENCE [LARGE SCALE GENOMIC DNA]</scope>
    <source>
        <strain evidence="8 9">TFFH 294</strain>
    </source>
</reference>
<evidence type="ECO:0000256" key="4">
    <source>
        <dbReference type="ARBA" id="ARBA00023002"/>
    </source>
</evidence>
<proteinExistence type="inferred from homology"/>
<dbReference type="AlphaFoldDB" id="J4G0I5"/>
<keyword evidence="3" id="KW-0479">Metal-binding</keyword>
<keyword evidence="7" id="KW-1133">Transmembrane helix</keyword>
<dbReference type="GO" id="GO:0004497">
    <property type="term" value="F:monooxygenase activity"/>
    <property type="evidence" value="ECO:0007669"/>
    <property type="project" value="UniProtKB-KW"/>
</dbReference>
<dbReference type="InParanoid" id="J4G0I5"/>
<dbReference type="GO" id="GO:0016705">
    <property type="term" value="F:oxidoreductase activity, acting on paired donors, with incorporation or reduction of molecular oxygen"/>
    <property type="evidence" value="ECO:0007669"/>
    <property type="project" value="InterPro"/>
</dbReference>
<dbReference type="SUPFAM" id="SSF48264">
    <property type="entry name" value="Cytochrome P450"/>
    <property type="match status" value="1"/>
</dbReference>
<keyword evidence="2" id="KW-0349">Heme</keyword>
<evidence type="ECO:0008006" key="10">
    <source>
        <dbReference type="Google" id="ProtNLM"/>
    </source>
</evidence>
<keyword evidence="6" id="KW-0503">Monooxygenase</keyword>
<dbReference type="Proteomes" id="UP000006352">
    <property type="component" value="Unassembled WGS sequence"/>
</dbReference>
<sequence>MASLYSISQWAFSGHLVILALTVLVGLAVRQISRMYTLGDLVGPPASSWLFGHEFELQESLVGTRYNEWAKEYGPTYKTKGPLGISYLMVGDPRGASHILNSRNYIRPREDAISLEQFFGRGLFSVEGDKHRKQRGIVNPAFTSPTVREVSHVIFDLALDLKNSLSDELDSEENQHGKILEISSKIPRVTLDAISMTAFAYDVGNSNQSIPNLIAKISDVPQTT</sequence>
<dbReference type="EMBL" id="HE796894">
    <property type="protein sequence ID" value="CCL98628.1"/>
    <property type="molecule type" value="Genomic_DNA"/>
</dbReference>
<keyword evidence="7" id="KW-0472">Membrane</keyword>
<dbReference type="GO" id="GO:0020037">
    <property type="term" value="F:heme binding"/>
    <property type="evidence" value="ECO:0007669"/>
    <property type="project" value="InterPro"/>
</dbReference>
<evidence type="ECO:0000256" key="1">
    <source>
        <dbReference type="ARBA" id="ARBA00010617"/>
    </source>
</evidence>
<name>J4G0I5_9APHY</name>